<evidence type="ECO:0000256" key="1">
    <source>
        <dbReference type="ARBA" id="ARBA00006484"/>
    </source>
</evidence>
<dbReference type="InterPro" id="IPR036291">
    <property type="entry name" value="NAD(P)-bd_dom_sf"/>
</dbReference>
<dbReference type="GO" id="GO:0016616">
    <property type="term" value="F:oxidoreductase activity, acting on the CH-OH group of donors, NAD or NADP as acceptor"/>
    <property type="evidence" value="ECO:0007669"/>
    <property type="project" value="UniProtKB-ARBA"/>
</dbReference>
<evidence type="ECO:0000256" key="3">
    <source>
        <dbReference type="RuleBase" id="RU000363"/>
    </source>
</evidence>
<comment type="similarity">
    <text evidence="1 3">Belongs to the short-chain dehydrogenases/reductases (SDR) family.</text>
</comment>
<dbReference type="PANTHER" id="PTHR43008:SF7">
    <property type="entry name" value="SHORT CHAIN DEHYDROGENASE_REDUCTASE (AFU_ORTHOLOGUE AFUA_2G00830)"/>
    <property type="match status" value="1"/>
</dbReference>
<evidence type="ECO:0000313" key="4">
    <source>
        <dbReference type="EMBL" id="CAE0403793.1"/>
    </source>
</evidence>
<name>A0A7S3P4A2_9STRA</name>
<dbReference type="EMBL" id="HBIM01002265">
    <property type="protein sequence ID" value="CAE0403793.1"/>
    <property type="molecule type" value="Transcribed_RNA"/>
</dbReference>
<dbReference type="Pfam" id="PF00106">
    <property type="entry name" value="adh_short"/>
    <property type="match status" value="1"/>
</dbReference>
<keyword evidence="2" id="KW-0560">Oxidoreductase</keyword>
<dbReference type="PRINTS" id="PR00081">
    <property type="entry name" value="GDHRDH"/>
</dbReference>
<reference evidence="4" key="1">
    <citation type="submission" date="2021-01" db="EMBL/GenBank/DDBJ databases">
        <authorList>
            <person name="Corre E."/>
            <person name="Pelletier E."/>
            <person name="Niang G."/>
            <person name="Scheremetjew M."/>
            <person name="Finn R."/>
            <person name="Kale V."/>
            <person name="Holt S."/>
            <person name="Cochrane G."/>
            <person name="Meng A."/>
            <person name="Brown T."/>
            <person name="Cohen L."/>
        </authorList>
    </citation>
    <scope>NUCLEOTIDE SEQUENCE</scope>
    <source>
        <strain evidence="4">CCMP127</strain>
    </source>
</reference>
<protein>
    <submittedName>
        <fullName evidence="4">Uncharacterized protein</fullName>
    </submittedName>
</protein>
<evidence type="ECO:0000256" key="2">
    <source>
        <dbReference type="ARBA" id="ARBA00023002"/>
    </source>
</evidence>
<dbReference type="GO" id="GO:0050664">
    <property type="term" value="F:oxidoreductase activity, acting on NAD(P)H, oxygen as acceptor"/>
    <property type="evidence" value="ECO:0007669"/>
    <property type="project" value="TreeGrafter"/>
</dbReference>
<accession>A0A7S3P4A2</accession>
<organism evidence="4">
    <name type="scientific">Amphora coffeiformis</name>
    <dbReference type="NCBI Taxonomy" id="265554"/>
    <lineage>
        <taxon>Eukaryota</taxon>
        <taxon>Sar</taxon>
        <taxon>Stramenopiles</taxon>
        <taxon>Ochrophyta</taxon>
        <taxon>Bacillariophyta</taxon>
        <taxon>Bacillariophyceae</taxon>
        <taxon>Bacillariophycidae</taxon>
        <taxon>Thalassiophysales</taxon>
        <taxon>Catenulaceae</taxon>
        <taxon>Amphora</taxon>
    </lineage>
</organism>
<dbReference type="SUPFAM" id="SSF51735">
    <property type="entry name" value="NAD(P)-binding Rossmann-fold domains"/>
    <property type="match status" value="1"/>
</dbReference>
<dbReference type="InterPro" id="IPR002347">
    <property type="entry name" value="SDR_fam"/>
</dbReference>
<dbReference type="PRINTS" id="PR00080">
    <property type="entry name" value="SDRFAMILY"/>
</dbReference>
<gene>
    <name evidence="4" type="ORF">ACOF00016_LOCUS1982</name>
</gene>
<dbReference type="PANTHER" id="PTHR43008">
    <property type="entry name" value="BENZIL REDUCTASE"/>
    <property type="match status" value="1"/>
</dbReference>
<dbReference type="AlphaFoldDB" id="A0A7S3P4A2"/>
<dbReference type="Gene3D" id="3.40.50.720">
    <property type="entry name" value="NAD(P)-binding Rossmann-like Domain"/>
    <property type="match status" value="1"/>
</dbReference>
<sequence length="306" mass="33608">MATLTELVKPGNVAVVTGTSSGIGRAAALRWVVAGMHVWMLDCDEVELETALKMAQKACQNGGTAKAVTVDVSDEEALKKVADDVFANHITVHILFNNAGVGLGGGALTESSTVSKTLGVNFYGPLHGCLAFVPRMKERGEAGIVINTGSKQGITMPPGNLTYNVSKAALKCYTEGLEHEFMKERTEGDGKLRAVLLVPGWVNTSILYKAQREQQGEKFDPEKVFFHEGKPQPGAWMPSQVIDYLVQQVEKGSFYVICPDNDVDVETDKLRITWTFGDITEDRPPLSRWHPDYKDKFTQFLETNKK</sequence>
<dbReference type="CDD" id="cd05233">
    <property type="entry name" value="SDR_c"/>
    <property type="match status" value="1"/>
</dbReference>
<proteinExistence type="inferred from homology"/>